<keyword evidence="1" id="KW-0472">Membrane</keyword>
<dbReference type="Pfam" id="PF10326">
    <property type="entry name" value="7TM_GPCR_Str"/>
    <property type="match status" value="1"/>
</dbReference>
<dbReference type="InterPro" id="IPR019428">
    <property type="entry name" value="7TM_GPCR_serpentine_rcpt_Str"/>
</dbReference>
<keyword evidence="1" id="KW-1133">Transmembrane helix</keyword>
<feature type="transmembrane region" description="Helical" evidence="1">
    <location>
        <begin position="75"/>
        <end position="104"/>
    </location>
</feature>
<organism evidence="2 3">
    <name type="scientific">Ditylenchus destructor</name>
    <dbReference type="NCBI Taxonomy" id="166010"/>
    <lineage>
        <taxon>Eukaryota</taxon>
        <taxon>Metazoa</taxon>
        <taxon>Ecdysozoa</taxon>
        <taxon>Nematoda</taxon>
        <taxon>Chromadorea</taxon>
        <taxon>Rhabditida</taxon>
        <taxon>Tylenchina</taxon>
        <taxon>Tylenchomorpha</taxon>
        <taxon>Sphaerularioidea</taxon>
        <taxon>Anguinidae</taxon>
        <taxon>Anguininae</taxon>
        <taxon>Ditylenchus</taxon>
    </lineage>
</organism>
<keyword evidence="1" id="KW-0812">Transmembrane</keyword>
<keyword evidence="3" id="KW-1185">Reference proteome</keyword>
<sequence length="217" mass="24412">MTLLIVNVEFFFRYMLICLVLYTLSGLGGSFALLALLDTSDQVATFGHLMSDPIWFDKYGKQAIFVGATRTNVFALLYLACSGLNNILLCGASFWLGIATYRTLKQSRHTMSVSTKALNSQMNMLLILQGASVLFVINVPVGCLTSALLFDVNIVGLGIIMTMILVWIPVLNPIVTILLVGPYRREVFRWIKRFRIKRRVTDTQHDSSQNPRIENNR</sequence>
<evidence type="ECO:0000313" key="2">
    <source>
        <dbReference type="EMBL" id="KAI1701799.1"/>
    </source>
</evidence>
<feature type="transmembrane region" description="Helical" evidence="1">
    <location>
        <begin position="125"/>
        <end position="150"/>
    </location>
</feature>
<dbReference type="PANTHER" id="PTHR22943:SF248">
    <property type="entry name" value="SEVEN TM RECEPTOR"/>
    <property type="match status" value="1"/>
</dbReference>
<accession>A0AAD4MPL7</accession>
<dbReference type="AlphaFoldDB" id="A0AAD4MPL7"/>
<protein>
    <submittedName>
        <fullName evidence="2">Serpentine type 7TM GPCR chemoreceptor str domain-containing protein</fullName>
    </submittedName>
</protein>
<feature type="transmembrane region" description="Helical" evidence="1">
    <location>
        <begin position="12"/>
        <end position="37"/>
    </location>
</feature>
<dbReference type="Proteomes" id="UP001201812">
    <property type="component" value="Unassembled WGS sequence"/>
</dbReference>
<comment type="caution">
    <text evidence="2">The sequence shown here is derived from an EMBL/GenBank/DDBJ whole genome shotgun (WGS) entry which is preliminary data.</text>
</comment>
<name>A0AAD4MPL7_9BILA</name>
<dbReference type="PANTHER" id="PTHR22943">
    <property type="entry name" value="7-TRANSMEMBRANE DOMAIN RECEPTOR C.ELEGANS"/>
    <property type="match status" value="1"/>
</dbReference>
<reference evidence="2" key="1">
    <citation type="submission" date="2022-01" db="EMBL/GenBank/DDBJ databases">
        <title>Genome Sequence Resource for Two Populations of Ditylenchus destructor, the Migratory Endoparasitic Phytonematode.</title>
        <authorList>
            <person name="Zhang H."/>
            <person name="Lin R."/>
            <person name="Xie B."/>
        </authorList>
    </citation>
    <scope>NUCLEOTIDE SEQUENCE</scope>
    <source>
        <strain evidence="2">BazhouSP</strain>
    </source>
</reference>
<feature type="transmembrane region" description="Helical" evidence="1">
    <location>
        <begin position="156"/>
        <end position="183"/>
    </location>
</feature>
<evidence type="ECO:0000256" key="1">
    <source>
        <dbReference type="SAM" id="Phobius"/>
    </source>
</evidence>
<gene>
    <name evidence="2" type="ORF">DdX_15897</name>
</gene>
<proteinExistence type="predicted"/>
<dbReference type="SUPFAM" id="SSF81321">
    <property type="entry name" value="Family A G protein-coupled receptor-like"/>
    <property type="match status" value="1"/>
</dbReference>
<evidence type="ECO:0000313" key="3">
    <source>
        <dbReference type="Proteomes" id="UP001201812"/>
    </source>
</evidence>
<dbReference type="EMBL" id="JAKKPZ010000111">
    <property type="protein sequence ID" value="KAI1701799.1"/>
    <property type="molecule type" value="Genomic_DNA"/>
</dbReference>